<reference evidence="1 2" key="1">
    <citation type="submission" date="2024-03" db="EMBL/GenBank/DDBJ databases">
        <authorList>
            <person name="Martinez-Hernandez J."/>
        </authorList>
    </citation>
    <scope>NUCLEOTIDE SEQUENCE [LARGE SCALE GENOMIC DNA]</scope>
</reference>
<name>A0AAV1WP07_LUPLU</name>
<sequence>MESNSDDPNMPSILNRIIMPESIHKHGVNWKDDLRAPTIKADAALAPSKPTRKILKFPSHVSYKKF</sequence>
<protein>
    <submittedName>
        <fullName evidence="1">Uncharacterized protein</fullName>
    </submittedName>
</protein>
<gene>
    <name evidence="1" type="ORF">LLUT_LOCUS11829</name>
</gene>
<organism evidence="1 2">
    <name type="scientific">Lupinus luteus</name>
    <name type="common">European yellow lupine</name>
    <dbReference type="NCBI Taxonomy" id="3873"/>
    <lineage>
        <taxon>Eukaryota</taxon>
        <taxon>Viridiplantae</taxon>
        <taxon>Streptophyta</taxon>
        <taxon>Embryophyta</taxon>
        <taxon>Tracheophyta</taxon>
        <taxon>Spermatophyta</taxon>
        <taxon>Magnoliopsida</taxon>
        <taxon>eudicotyledons</taxon>
        <taxon>Gunneridae</taxon>
        <taxon>Pentapetalae</taxon>
        <taxon>rosids</taxon>
        <taxon>fabids</taxon>
        <taxon>Fabales</taxon>
        <taxon>Fabaceae</taxon>
        <taxon>Papilionoideae</taxon>
        <taxon>50 kb inversion clade</taxon>
        <taxon>genistoids sensu lato</taxon>
        <taxon>core genistoids</taxon>
        <taxon>Genisteae</taxon>
        <taxon>Lupinus</taxon>
    </lineage>
</organism>
<comment type="caution">
    <text evidence="1">The sequence shown here is derived from an EMBL/GenBank/DDBJ whole genome shotgun (WGS) entry which is preliminary data.</text>
</comment>
<dbReference type="AlphaFoldDB" id="A0AAV1WP07"/>
<dbReference type="Proteomes" id="UP001497480">
    <property type="component" value="Unassembled WGS sequence"/>
</dbReference>
<keyword evidence="2" id="KW-1185">Reference proteome</keyword>
<proteinExistence type="predicted"/>
<dbReference type="EMBL" id="CAXHTB010000008">
    <property type="protein sequence ID" value="CAL0310769.1"/>
    <property type="molecule type" value="Genomic_DNA"/>
</dbReference>
<evidence type="ECO:0000313" key="2">
    <source>
        <dbReference type="Proteomes" id="UP001497480"/>
    </source>
</evidence>
<evidence type="ECO:0000313" key="1">
    <source>
        <dbReference type="EMBL" id="CAL0310769.1"/>
    </source>
</evidence>
<accession>A0AAV1WP07</accession>